<feature type="domain" description="PDZ" evidence="1">
    <location>
        <begin position="25"/>
        <end position="100"/>
    </location>
</feature>
<dbReference type="GeneTree" id="ENSGT00950000183214"/>
<dbReference type="GO" id="GO:0005912">
    <property type="term" value="C:adherens junction"/>
    <property type="evidence" value="ECO:0007669"/>
    <property type="project" value="TreeGrafter"/>
</dbReference>
<dbReference type="PANTHER" id="PTHR16484">
    <property type="entry name" value="PARTITIONING DEFECTIVE 3 RELATED"/>
    <property type="match status" value="1"/>
</dbReference>
<dbReference type="PANTHER" id="PTHR16484:SF10">
    <property type="entry name" value="PARTITIONING DEFECTIVE 3 HOMOLOG"/>
    <property type="match status" value="1"/>
</dbReference>
<dbReference type="GO" id="GO:0030010">
    <property type="term" value="P:establishment of cell polarity"/>
    <property type="evidence" value="ECO:0007669"/>
    <property type="project" value="TreeGrafter"/>
</dbReference>
<dbReference type="InterPro" id="IPR052213">
    <property type="entry name" value="PAR3"/>
</dbReference>
<dbReference type="GO" id="GO:0000226">
    <property type="term" value="P:microtubule cytoskeleton organization"/>
    <property type="evidence" value="ECO:0007669"/>
    <property type="project" value="TreeGrafter"/>
</dbReference>
<dbReference type="GO" id="GO:0008104">
    <property type="term" value="P:intracellular protein localization"/>
    <property type="evidence" value="ECO:0007669"/>
    <property type="project" value="TreeGrafter"/>
</dbReference>
<organism evidence="2 3">
    <name type="scientific">Mandrillus leucophaeus</name>
    <name type="common">Drill</name>
    <name type="synonym">Papio leucophaeus</name>
    <dbReference type="NCBI Taxonomy" id="9568"/>
    <lineage>
        <taxon>Eukaryota</taxon>
        <taxon>Metazoa</taxon>
        <taxon>Chordata</taxon>
        <taxon>Craniata</taxon>
        <taxon>Vertebrata</taxon>
        <taxon>Euteleostomi</taxon>
        <taxon>Mammalia</taxon>
        <taxon>Eutheria</taxon>
        <taxon>Euarchontoglires</taxon>
        <taxon>Primates</taxon>
        <taxon>Haplorrhini</taxon>
        <taxon>Catarrhini</taxon>
        <taxon>Cercopithecidae</taxon>
        <taxon>Cercopithecinae</taxon>
        <taxon>Mandrillus</taxon>
    </lineage>
</organism>
<dbReference type="STRING" id="9568.ENSMLEP00000022318"/>
<dbReference type="Pfam" id="PF00595">
    <property type="entry name" value="PDZ"/>
    <property type="match status" value="1"/>
</dbReference>
<keyword evidence="3" id="KW-1185">Reference proteome</keyword>
<dbReference type="GO" id="GO:0045197">
    <property type="term" value="P:establishment or maintenance of epithelial cell apical/basal polarity"/>
    <property type="evidence" value="ECO:0007669"/>
    <property type="project" value="TreeGrafter"/>
</dbReference>
<dbReference type="GO" id="GO:0007155">
    <property type="term" value="P:cell adhesion"/>
    <property type="evidence" value="ECO:0007669"/>
    <property type="project" value="TreeGrafter"/>
</dbReference>
<dbReference type="AlphaFoldDB" id="A0A2K5Z3E6"/>
<dbReference type="Gene3D" id="2.30.42.10">
    <property type="match status" value="1"/>
</dbReference>
<dbReference type="InterPro" id="IPR001478">
    <property type="entry name" value="PDZ"/>
</dbReference>
<proteinExistence type="predicted"/>
<evidence type="ECO:0000313" key="3">
    <source>
        <dbReference type="Proteomes" id="UP000233140"/>
    </source>
</evidence>
<name>A0A2K5Z3E6_MANLE</name>
<dbReference type="Ensembl" id="ENSMLET00000045826.1">
    <property type="protein sequence ID" value="ENSMLEP00000022318.1"/>
    <property type="gene ID" value="ENSMLEG00000035363.1"/>
</dbReference>
<dbReference type="CDD" id="cd23059">
    <property type="entry name" value="PDZ3_Par3-like"/>
    <property type="match status" value="1"/>
</dbReference>
<reference evidence="2" key="1">
    <citation type="submission" date="2025-08" db="UniProtKB">
        <authorList>
            <consortium name="Ensembl"/>
        </authorList>
    </citation>
    <scope>IDENTIFICATION</scope>
</reference>
<dbReference type="PROSITE" id="PS50106">
    <property type="entry name" value="PDZ"/>
    <property type="match status" value="1"/>
</dbReference>
<dbReference type="InterPro" id="IPR036034">
    <property type="entry name" value="PDZ_sf"/>
</dbReference>
<dbReference type="GO" id="GO:0051660">
    <property type="term" value="P:establishment of centrosome localization"/>
    <property type="evidence" value="ECO:0007669"/>
    <property type="project" value="TreeGrafter"/>
</dbReference>
<dbReference type="GO" id="GO:0043296">
    <property type="term" value="C:apical junction complex"/>
    <property type="evidence" value="ECO:0007669"/>
    <property type="project" value="TreeGrafter"/>
</dbReference>
<dbReference type="GO" id="GO:0035091">
    <property type="term" value="F:phosphatidylinositol binding"/>
    <property type="evidence" value="ECO:0007669"/>
    <property type="project" value="TreeGrafter"/>
</dbReference>
<dbReference type="GO" id="GO:0016324">
    <property type="term" value="C:apical plasma membrane"/>
    <property type="evidence" value="ECO:0007669"/>
    <property type="project" value="TreeGrafter"/>
</dbReference>
<evidence type="ECO:0000259" key="1">
    <source>
        <dbReference type="PROSITE" id="PS50106"/>
    </source>
</evidence>
<sequence length="197" mass="21325">MEIPKAEDEDIVLTPDGTREFLTFEVPLNDSGSAGLGVSVKGNRSKENHADLGIFVKSIINGGAASKDGRLRVNDQLIAVNGESLLGKTNQDAMETLRRSMSTEGNKRGMIQLIVARRISKCSELKSPGSPPGPEQPVETALDDRERRISHSLYSGIEGLDESPSRNAALSRIMGESGKTLFITSYFDAFIGLLRGY</sequence>
<reference evidence="2" key="2">
    <citation type="submission" date="2025-09" db="UniProtKB">
        <authorList>
            <consortium name="Ensembl"/>
        </authorList>
    </citation>
    <scope>IDENTIFICATION</scope>
</reference>
<dbReference type="SUPFAM" id="SSF50156">
    <property type="entry name" value="PDZ domain-like"/>
    <property type="match status" value="1"/>
</dbReference>
<evidence type="ECO:0000313" key="2">
    <source>
        <dbReference type="Ensembl" id="ENSMLEP00000022318.1"/>
    </source>
</evidence>
<dbReference type="FunFam" id="2.30.42.10:FF:000078">
    <property type="entry name" value="Partitioning defective 3 homolog B"/>
    <property type="match status" value="1"/>
</dbReference>
<accession>A0A2K5Z3E6</accession>
<dbReference type="SMART" id="SM00228">
    <property type="entry name" value="PDZ"/>
    <property type="match status" value="1"/>
</dbReference>
<protein>
    <recommendedName>
        <fullName evidence="1">PDZ domain-containing protein</fullName>
    </recommendedName>
</protein>
<dbReference type="GO" id="GO:0005938">
    <property type="term" value="C:cell cortex"/>
    <property type="evidence" value="ECO:0007669"/>
    <property type="project" value="TreeGrafter"/>
</dbReference>
<dbReference type="Proteomes" id="UP000233140">
    <property type="component" value="Unassembled WGS sequence"/>
</dbReference>